<evidence type="ECO:0000313" key="2">
    <source>
        <dbReference type="Proteomes" id="UP000759537"/>
    </source>
</evidence>
<evidence type="ECO:0000313" key="1">
    <source>
        <dbReference type="EMBL" id="KAF8472991.1"/>
    </source>
</evidence>
<name>A0A9P5MQE2_9AGAM</name>
<accession>A0A9P5MQE2</accession>
<gene>
    <name evidence="1" type="ORF">DFH94DRAFT_147112</name>
</gene>
<organism evidence="1 2">
    <name type="scientific">Russula ochroleuca</name>
    <dbReference type="NCBI Taxonomy" id="152965"/>
    <lineage>
        <taxon>Eukaryota</taxon>
        <taxon>Fungi</taxon>
        <taxon>Dikarya</taxon>
        <taxon>Basidiomycota</taxon>
        <taxon>Agaricomycotina</taxon>
        <taxon>Agaricomycetes</taxon>
        <taxon>Russulales</taxon>
        <taxon>Russulaceae</taxon>
        <taxon>Russula</taxon>
    </lineage>
</organism>
<comment type="caution">
    <text evidence="1">The sequence shown here is derived from an EMBL/GenBank/DDBJ whole genome shotgun (WGS) entry which is preliminary data.</text>
</comment>
<reference evidence="1" key="2">
    <citation type="journal article" date="2020" name="Nat. Commun.">
        <title>Large-scale genome sequencing of mycorrhizal fungi provides insights into the early evolution of symbiotic traits.</title>
        <authorList>
            <person name="Miyauchi S."/>
            <person name="Kiss E."/>
            <person name="Kuo A."/>
            <person name="Drula E."/>
            <person name="Kohler A."/>
            <person name="Sanchez-Garcia M."/>
            <person name="Morin E."/>
            <person name="Andreopoulos B."/>
            <person name="Barry K.W."/>
            <person name="Bonito G."/>
            <person name="Buee M."/>
            <person name="Carver A."/>
            <person name="Chen C."/>
            <person name="Cichocki N."/>
            <person name="Clum A."/>
            <person name="Culley D."/>
            <person name="Crous P.W."/>
            <person name="Fauchery L."/>
            <person name="Girlanda M."/>
            <person name="Hayes R.D."/>
            <person name="Keri Z."/>
            <person name="LaButti K."/>
            <person name="Lipzen A."/>
            <person name="Lombard V."/>
            <person name="Magnuson J."/>
            <person name="Maillard F."/>
            <person name="Murat C."/>
            <person name="Nolan M."/>
            <person name="Ohm R.A."/>
            <person name="Pangilinan J."/>
            <person name="Pereira M.F."/>
            <person name="Perotto S."/>
            <person name="Peter M."/>
            <person name="Pfister S."/>
            <person name="Riley R."/>
            <person name="Sitrit Y."/>
            <person name="Stielow J.B."/>
            <person name="Szollosi G."/>
            <person name="Zifcakova L."/>
            <person name="Stursova M."/>
            <person name="Spatafora J.W."/>
            <person name="Tedersoo L."/>
            <person name="Vaario L.M."/>
            <person name="Yamada A."/>
            <person name="Yan M."/>
            <person name="Wang P."/>
            <person name="Xu J."/>
            <person name="Bruns T."/>
            <person name="Baldrian P."/>
            <person name="Vilgalys R."/>
            <person name="Dunand C."/>
            <person name="Henrissat B."/>
            <person name="Grigoriev I.V."/>
            <person name="Hibbett D."/>
            <person name="Nagy L.G."/>
            <person name="Martin F.M."/>
        </authorList>
    </citation>
    <scope>NUCLEOTIDE SEQUENCE</scope>
    <source>
        <strain evidence="1">Prilba</strain>
    </source>
</reference>
<dbReference type="Proteomes" id="UP000759537">
    <property type="component" value="Unassembled WGS sequence"/>
</dbReference>
<proteinExistence type="predicted"/>
<protein>
    <submittedName>
        <fullName evidence="1">Uncharacterized protein</fullName>
    </submittedName>
</protein>
<sequence length="201" mass="21852">MGQGQQAGRAIASIISYLLSAPRFPPTFPRVGVFFKLSSPPHFAFLATHVFSSGVVGGGRFPQCGYDETFTFFPPLTAGHVGPAPNVCCSCETNKFLRYCPPCPRLSGFILSLFFLLLFAPCRACCGGGMHTPACSYCSAVITMMSRSCFSNFSSVLFEKYHGTPLTREIVKLRNEGGTRETPRSCKVSNRRIAALPIEEA</sequence>
<dbReference type="EMBL" id="WHVB01000019">
    <property type="protein sequence ID" value="KAF8472991.1"/>
    <property type="molecule type" value="Genomic_DNA"/>
</dbReference>
<reference evidence="1" key="1">
    <citation type="submission" date="2019-10" db="EMBL/GenBank/DDBJ databases">
        <authorList>
            <consortium name="DOE Joint Genome Institute"/>
            <person name="Kuo A."/>
            <person name="Miyauchi S."/>
            <person name="Kiss E."/>
            <person name="Drula E."/>
            <person name="Kohler A."/>
            <person name="Sanchez-Garcia M."/>
            <person name="Andreopoulos B."/>
            <person name="Barry K.W."/>
            <person name="Bonito G."/>
            <person name="Buee M."/>
            <person name="Carver A."/>
            <person name="Chen C."/>
            <person name="Cichocki N."/>
            <person name="Clum A."/>
            <person name="Culley D."/>
            <person name="Crous P.W."/>
            <person name="Fauchery L."/>
            <person name="Girlanda M."/>
            <person name="Hayes R."/>
            <person name="Keri Z."/>
            <person name="LaButti K."/>
            <person name="Lipzen A."/>
            <person name="Lombard V."/>
            <person name="Magnuson J."/>
            <person name="Maillard F."/>
            <person name="Morin E."/>
            <person name="Murat C."/>
            <person name="Nolan M."/>
            <person name="Ohm R."/>
            <person name="Pangilinan J."/>
            <person name="Pereira M."/>
            <person name="Perotto S."/>
            <person name="Peter M."/>
            <person name="Riley R."/>
            <person name="Sitrit Y."/>
            <person name="Stielow B."/>
            <person name="Szollosi G."/>
            <person name="Zifcakova L."/>
            <person name="Stursova M."/>
            <person name="Spatafora J.W."/>
            <person name="Tedersoo L."/>
            <person name="Vaario L.-M."/>
            <person name="Yamada A."/>
            <person name="Yan M."/>
            <person name="Wang P."/>
            <person name="Xu J."/>
            <person name="Bruns T."/>
            <person name="Baldrian P."/>
            <person name="Vilgalys R."/>
            <person name="Henrissat B."/>
            <person name="Grigoriev I.V."/>
            <person name="Hibbett D."/>
            <person name="Nagy L.G."/>
            <person name="Martin F.M."/>
        </authorList>
    </citation>
    <scope>NUCLEOTIDE SEQUENCE</scope>
    <source>
        <strain evidence="1">Prilba</strain>
    </source>
</reference>
<dbReference type="AlphaFoldDB" id="A0A9P5MQE2"/>
<keyword evidence="2" id="KW-1185">Reference proteome</keyword>